<dbReference type="InterPro" id="IPR003746">
    <property type="entry name" value="DUF167"/>
</dbReference>
<proteinExistence type="inferred from homology"/>
<dbReference type="SMART" id="SM01152">
    <property type="entry name" value="DUF167"/>
    <property type="match status" value="1"/>
</dbReference>
<evidence type="ECO:0000256" key="2">
    <source>
        <dbReference type="SAM" id="SignalP"/>
    </source>
</evidence>
<protein>
    <submittedName>
        <fullName evidence="4">UPF0235 protein C15orf40 homolog</fullName>
    </submittedName>
</protein>
<dbReference type="InterPro" id="IPR036591">
    <property type="entry name" value="YggU-like_sf"/>
</dbReference>
<dbReference type="NCBIfam" id="TIGR00251">
    <property type="entry name" value="DUF167 family protein"/>
    <property type="match status" value="1"/>
</dbReference>
<dbReference type="WBParaSite" id="Hba_19364">
    <property type="protein sequence ID" value="Hba_19364"/>
    <property type="gene ID" value="Hba_19364"/>
</dbReference>
<dbReference type="Proteomes" id="UP000095283">
    <property type="component" value="Unplaced"/>
</dbReference>
<dbReference type="Gene3D" id="3.30.1200.10">
    <property type="entry name" value="YggU-like"/>
    <property type="match status" value="1"/>
</dbReference>
<comment type="similarity">
    <text evidence="1">Belongs to the UPF0235 family.</text>
</comment>
<feature type="chain" id="PRO_5009311388" evidence="2">
    <location>
        <begin position="23"/>
        <end position="251"/>
    </location>
</feature>
<organism evidence="3 4">
    <name type="scientific">Heterorhabditis bacteriophora</name>
    <name type="common">Entomopathogenic nematode worm</name>
    <dbReference type="NCBI Taxonomy" id="37862"/>
    <lineage>
        <taxon>Eukaryota</taxon>
        <taxon>Metazoa</taxon>
        <taxon>Ecdysozoa</taxon>
        <taxon>Nematoda</taxon>
        <taxon>Chromadorea</taxon>
        <taxon>Rhabditida</taxon>
        <taxon>Rhabditina</taxon>
        <taxon>Rhabditomorpha</taxon>
        <taxon>Strongyloidea</taxon>
        <taxon>Heterorhabditidae</taxon>
        <taxon>Heterorhabditis</taxon>
    </lineage>
</organism>
<sequence length="251" mass="27498">MKESTFERFWALVPLTVPAVLAAFPMADDIAGLFNNFLSITTSTCKTQLTELFHHYYMNTSCSIIVAKVDVVMLRKLLKRPAISSAMGKAAKTAGTKAEKETESAISVNKNGQIVLRIHAKPGARLNAITDVSESEVGVAIAAPPREGQANEELLHFIGRILGLRKNEVDFDKGAKSRSKVLLISSNRISVEQVMTKLKSVANSKDVDLNSFSTCDSCYDLSIQHLKDLFVIKERIDVSIKSSSVDYFPSG</sequence>
<keyword evidence="3" id="KW-1185">Reference proteome</keyword>
<dbReference type="HAMAP" id="MF_00634">
    <property type="entry name" value="UPF0235"/>
    <property type="match status" value="1"/>
</dbReference>
<evidence type="ECO:0000256" key="1">
    <source>
        <dbReference type="ARBA" id="ARBA00010364"/>
    </source>
</evidence>
<dbReference type="AlphaFoldDB" id="A0A1I7XPU5"/>
<accession>A0A1I7XPU5</accession>
<name>A0A1I7XPU5_HETBA</name>
<evidence type="ECO:0000313" key="3">
    <source>
        <dbReference type="Proteomes" id="UP000095283"/>
    </source>
</evidence>
<evidence type="ECO:0000313" key="4">
    <source>
        <dbReference type="WBParaSite" id="Hba_19364"/>
    </source>
</evidence>
<dbReference type="PANTHER" id="PTHR13420:SF7">
    <property type="entry name" value="UPF0235 PROTEIN C15ORF40"/>
    <property type="match status" value="1"/>
</dbReference>
<reference evidence="4" key="1">
    <citation type="submission" date="2016-11" db="UniProtKB">
        <authorList>
            <consortium name="WormBaseParasite"/>
        </authorList>
    </citation>
    <scope>IDENTIFICATION</scope>
</reference>
<dbReference type="SUPFAM" id="SSF69786">
    <property type="entry name" value="YggU-like"/>
    <property type="match status" value="1"/>
</dbReference>
<dbReference type="Pfam" id="PF02594">
    <property type="entry name" value="DUF167"/>
    <property type="match status" value="1"/>
</dbReference>
<keyword evidence="2" id="KW-0732">Signal</keyword>
<dbReference type="PANTHER" id="PTHR13420">
    <property type="entry name" value="UPF0235 PROTEIN C15ORF40"/>
    <property type="match status" value="1"/>
</dbReference>
<feature type="signal peptide" evidence="2">
    <location>
        <begin position="1"/>
        <end position="22"/>
    </location>
</feature>
<dbReference type="GO" id="GO:0005737">
    <property type="term" value="C:cytoplasm"/>
    <property type="evidence" value="ECO:0007669"/>
    <property type="project" value="TreeGrafter"/>
</dbReference>